<reference evidence="2" key="1">
    <citation type="journal article" date="2014" name="Int. J. Syst. Evol. Microbiol.">
        <title>Complete genome sequence of Corynebacterium casei LMG S-19264T (=DSM 44701T), isolated from a smear-ripened cheese.</title>
        <authorList>
            <consortium name="US DOE Joint Genome Institute (JGI-PGF)"/>
            <person name="Walter F."/>
            <person name="Albersmeier A."/>
            <person name="Kalinowski J."/>
            <person name="Ruckert C."/>
        </authorList>
    </citation>
    <scope>NUCLEOTIDE SEQUENCE</scope>
    <source>
        <strain evidence="2">JCM 3172</strain>
    </source>
</reference>
<dbReference type="InterPro" id="IPR029062">
    <property type="entry name" value="Class_I_gatase-like"/>
</dbReference>
<dbReference type="PANTHER" id="PTHR40469:SF2">
    <property type="entry name" value="GALACTOSE-BINDING DOMAIN-LIKE SUPERFAMILY PROTEIN"/>
    <property type="match status" value="1"/>
</dbReference>
<dbReference type="Pfam" id="PF06283">
    <property type="entry name" value="ThuA"/>
    <property type="match status" value="1"/>
</dbReference>
<evidence type="ECO:0000313" key="3">
    <source>
        <dbReference type="Proteomes" id="UP000619486"/>
    </source>
</evidence>
<dbReference type="SUPFAM" id="SSF52317">
    <property type="entry name" value="Class I glutamine amidotransferase-like"/>
    <property type="match status" value="1"/>
</dbReference>
<accession>A0A918H0A1</accession>
<sequence>MPRTELIVYTRTLGYRHDSIPAGAQALAELAAELGLRAEVTEEPGVFTAARLARCAAVAFLSTTGPVLDDTGRAALEPYVRDAGGGFLAVHAAANAEPDWPFYRTLLGTRFDGHPEIQPAEISVADPHHPATAHLPARWRWTDEWYNFTAHPRDAGVHVLARVDESTYRGGTLGPDHPLAWCHPVGRGRALFTALGHATEAYAHPDFRAHLSGALRWVTGTGRA</sequence>
<dbReference type="Gene3D" id="3.40.50.880">
    <property type="match status" value="1"/>
</dbReference>
<keyword evidence="3" id="KW-1185">Reference proteome</keyword>
<comment type="caution">
    <text evidence="2">The sequence shown here is derived from an EMBL/GenBank/DDBJ whole genome shotgun (WGS) entry which is preliminary data.</text>
</comment>
<evidence type="ECO:0000259" key="1">
    <source>
        <dbReference type="Pfam" id="PF06283"/>
    </source>
</evidence>
<dbReference type="PANTHER" id="PTHR40469">
    <property type="entry name" value="SECRETED GLYCOSYL HYDROLASE"/>
    <property type="match status" value="1"/>
</dbReference>
<reference evidence="2" key="2">
    <citation type="submission" date="2020-09" db="EMBL/GenBank/DDBJ databases">
        <authorList>
            <person name="Sun Q."/>
            <person name="Ohkuma M."/>
        </authorList>
    </citation>
    <scope>NUCLEOTIDE SEQUENCE</scope>
    <source>
        <strain evidence="2">JCM 3172</strain>
    </source>
</reference>
<dbReference type="Proteomes" id="UP000619486">
    <property type="component" value="Unassembled WGS sequence"/>
</dbReference>
<proteinExistence type="predicted"/>
<dbReference type="RefSeq" id="WP_019884049.1">
    <property type="nucleotide sequence ID" value="NZ_BMQQ01000007.1"/>
</dbReference>
<gene>
    <name evidence="2" type="ORF">GCM10014713_24300</name>
</gene>
<feature type="domain" description="ThuA-like" evidence="1">
    <location>
        <begin position="7"/>
        <end position="218"/>
    </location>
</feature>
<organism evidence="2 3">
    <name type="scientific">Streptomyces purpureus</name>
    <dbReference type="NCBI Taxonomy" id="1951"/>
    <lineage>
        <taxon>Bacteria</taxon>
        <taxon>Bacillati</taxon>
        <taxon>Actinomycetota</taxon>
        <taxon>Actinomycetes</taxon>
        <taxon>Kitasatosporales</taxon>
        <taxon>Streptomycetaceae</taxon>
        <taxon>Streptomyces</taxon>
    </lineage>
</organism>
<evidence type="ECO:0000313" key="2">
    <source>
        <dbReference type="EMBL" id="GGT29879.1"/>
    </source>
</evidence>
<dbReference type="AlphaFoldDB" id="A0A918H0A1"/>
<dbReference type="EMBL" id="BMQQ01000007">
    <property type="protein sequence ID" value="GGT29879.1"/>
    <property type="molecule type" value="Genomic_DNA"/>
</dbReference>
<name>A0A918H0A1_9ACTN</name>
<dbReference type="InterPro" id="IPR029010">
    <property type="entry name" value="ThuA-like"/>
</dbReference>
<protein>
    <recommendedName>
        <fullName evidence="1">ThuA-like domain-containing protein</fullName>
    </recommendedName>
</protein>